<dbReference type="GO" id="GO:0004521">
    <property type="term" value="F:RNA endonuclease activity"/>
    <property type="evidence" value="ECO:0007669"/>
    <property type="project" value="TreeGrafter"/>
</dbReference>
<dbReference type="Proteomes" id="UP000183063">
    <property type="component" value="Unassembled WGS sequence"/>
</dbReference>
<reference evidence="3" key="1">
    <citation type="submission" date="2016-10" db="EMBL/GenBank/DDBJ databases">
        <authorList>
            <person name="Wibberg D."/>
        </authorList>
    </citation>
    <scope>NUCLEOTIDE SEQUENCE [LARGE SCALE GENOMIC DNA]</scope>
</reference>
<reference evidence="2 4" key="2">
    <citation type="submission" date="2016-10" db="EMBL/GenBank/DDBJ databases">
        <authorList>
            <person name="Varghese N."/>
            <person name="Submissions S."/>
        </authorList>
    </citation>
    <scope>NUCLEOTIDE SEQUENCE [LARGE SCALE GENOMIC DNA]</scope>
    <source>
        <strain evidence="2 4">CGMCC 1.7071</strain>
    </source>
</reference>
<dbReference type="STRING" id="501024.RTCCBAU85039_5547"/>
<dbReference type="InterPro" id="IPR050698">
    <property type="entry name" value="MBL"/>
</dbReference>
<evidence type="ECO:0000313" key="2">
    <source>
        <dbReference type="EMBL" id="SEP00839.1"/>
    </source>
</evidence>
<sequence>MPAHLFHFDTGDSFGSTTLVGTCTPLALPFFPAIFARMKPDALLYPALEGLYCPEGGFYVDPVRPVERALITHGHSDHARPGHTNVLATRQTLDIMQIRYGDGFCASEQAAAFGEEILINGVRVSFHPAGHVLGSAQIAIEKNGTRIVVSGDYKRRADPTCAAYVPVPCDVFITEATFGLPVFHHPDPVDEMGKLHASLRQFPERTHLIGAYALGKAQRVIRLLRDTGYDQPIYIHGAMERLCDYYVGQGIDLGELRPATIESRDRSAFKGAVVVGPSSAFADRWARRFNEPLPAFASGWMMVRQRAKQQGVELPLVISDHCDWPELTETITDLHPGEVWVTHGREEALVRWCQLQGIRARPLHLVGYEDEAD</sequence>
<dbReference type="Proteomes" id="UP000198939">
    <property type="component" value="Unassembled WGS sequence"/>
</dbReference>
<dbReference type="SUPFAM" id="SSF56281">
    <property type="entry name" value="Metallo-hydrolase/oxidoreductase"/>
    <property type="match status" value="1"/>
</dbReference>
<dbReference type="InterPro" id="IPR026360">
    <property type="entry name" value="Xnuc_lig_assoc"/>
</dbReference>
<dbReference type="PANTHER" id="PTHR11203">
    <property type="entry name" value="CLEAVAGE AND POLYADENYLATION SPECIFICITY FACTOR FAMILY MEMBER"/>
    <property type="match status" value="1"/>
</dbReference>
<dbReference type="GO" id="GO:0016787">
    <property type="term" value="F:hydrolase activity"/>
    <property type="evidence" value="ECO:0007669"/>
    <property type="project" value="UniProtKB-KW"/>
</dbReference>
<proteinExistence type="predicted"/>
<evidence type="ECO:0000313" key="4">
    <source>
        <dbReference type="Proteomes" id="UP000198939"/>
    </source>
</evidence>
<dbReference type="InterPro" id="IPR036866">
    <property type="entry name" value="RibonucZ/Hydroxyglut_hydro"/>
</dbReference>
<gene>
    <name evidence="1" type="ORF">RTCCBAU85039_5547</name>
    <name evidence="2" type="ORF">SAMN05216228_103335</name>
</gene>
<keyword evidence="4" id="KW-1185">Reference proteome</keyword>
<dbReference type="AlphaFoldDB" id="A0A1H8UC95"/>
<dbReference type="Gene3D" id="3.40.50.10890">
    <property type="match status" value="1"/>
</dbReference>
<reference evidence="1" key="3">
    <citation type="submission" date="2016-10" db="EMBL/GenBank/DDBJ databases">
        <authorList>
            <person name="de Groot N.N."/>
        </authorList>
    </citation>
    <scope>NUCLEOTIDE SEQUENCE [LARGE SCALE GENOMIC DNA]</scope>
    <source>
        <strain evidence="1">CCBAU85039</strain>
    </source>
</reference>
<evidence type="ECO:0000313" key="3">
    <source>
        <dbReference type="Proteomes" id="UP000183063"/>
    </source>
</evidence>
<protein>
    <submittedName>
        <fullName evidence="1">Ribonuclease</fullName>
        <ecNumber evidence="1">3.1.-.-</ecNumber>
    </submittedName>
    <submittedName>
        <fullName evidence="2">mRNA 3-end processing factor</fullName>
    </submittedName>
</protein>
<dbReference type="Gene3D" id="3.60.15.10">
    <property type="entry name" value="Ribonuclease Z/Hydroxyacylglutathione hydrolase-like"/>
    <property type="match status" value="1"/>
</dbReference>
<organism evidence="1 3">
    <name type="scientific">Rhizobium tibeticum</name>
    <dbReference type="NCBI Taxonomy" id="501024"/>
    <lineage>
        <taxon>Bacteria</taxon>
        <taxon>Pseudomonadati</taxon>
        <taxon>Pseudomonadota</taxon>
        <taxon>Alphaproteobacteria</taxon>
        <taxon>Hyphomicrobiales</taxon>
        <taxon>Rhizobiaceae</taxon>
        <taxon>Rhizobium/Agrobacterium group</taxon>
        <taxon>Rhizobium</taxon>
    </lineage>
</organism>
<keyword evidence="1" id="KW-0378">Hydrolase</keyword>
<name>A0A1H8UC95_9HYPH</name>
<dbReference type="EC" id="3.1.-.-" evidence="1"/>
<dbReference type="EMBL" id="FNXB01000042">
    <property type="protein sequence ID" value="SEI17017.1"/>
    <property type="molecule type" value="Genomic_DNA"/>
</dbReference>
<evidence type="ECO:0000313" key="1">
    <source>
        <dbReference type="EMBL" id="SEI17017.1"/>
    </source>
</evidence>
<dbReference type="PANTHER" id="PTHR11203:SF49">
    <property type="entry name" value="BLL1145 PROTEIN"/>
    <property type="match status" value="1"/>
</dbReference>
<accession>A0A1H8UC95</accession>
<dbReference type="NCBIfam" id="TIGR04122">
    <property type="entry name" value="Xnuc_lig_assoc"/>
    <property type="match status" value="1"/>
</dbReference>
<dbReference type="EMBL" id="FOCV01000033">
    <property type="protein sequence ID" value="SEP00839.1"/>
    <property type="molecule type" value="Genomic_DNA"/>
</dbReference>